<sequence length="185" mass="21546">MSAAKKQPHVSLRGASAKEITRDLLLEKVLHERELRNYTRRAEAAALFIQRVWRRYYMTKELARQLQEDFASTRHQRLQIENVECMLACFKILLQSINSTDSKKNFCSLAVGTPEERRTWLYQSQKLVSICSFILAECDKTCSSGRDKLLLTSLAMQLVVALTDPKGLMFRSLYKGWVYRQMIIY</sequence>
<keyword evidence="2" id="KW-1185">Reference proteome</keyword>
<reference evidence="1 2" key="1">
    <citation type="journal article" date="2022" name="Hortic Res">
        <title>A haplotype resolved chromosomal level avocado genome allows analysis of novel avocado genes.</title>
        <authorList>
            <person name="Nath O."/>
            <person name="Fletcher S.J."/>
            <person name="Hayward A."/>
            <person name="Shaw L.M."/>
            <person name="Masouleh A.K."/>
            <person name="Furtado A."/>
            <person name="Henry R.J."/>
            <person name="Mitter N."/>
        </authorList>
    </citation>
    <scope>NUCLEOTIDE SEQUENCE [LARGE SCALE GENOMIC DNA]</scope>
    <source>
        <strain evidence="2">cv. Hass</strain>
    </source>
</reference>
<organism evidence="1 2">
    <name type="scientific">Persea americana</name>
    <name type="common">Avocado</name>
    <dbReference type="NCBI Taxonomy" id="3435"/>
    <lineage>
        <taxon>Eukaryota</taxon>
        <taxon>Viridiplantae</taxon>
        <taxon>Streptophyta</taxon>
        <taxon>Embryophyta</taxon>
        <taxon>Tracheophyta</taxon>
        <taxon>Spermatophyta</taxon>
        <taxon>Magnoliopsida</taxon>
        <taxon>Magnoliidae</taxon>
        <taxon>Laurales</taxon>
        <taxon>Lauraceae</taxon>
        <taxon>Persea</taxon>
    </lineage>
</organism>
<comment type="caution">
    <text evidence="1">The sequence shown here is derived from an EMBL/GenBank/DDBJ whole genome shotgun (WGS) entry which is preliminary data.</text>
</comment>
<dbReference type="Proteomes" id="UP001234297">
    <property type="component" value="Chromosome 1"/>
</dbReference>
<accession>A0ACC2MZD0</accession>
<dbReference type="EMBL" id="CM056809">
    <property type="protein sequence ID" value="KAJ8651000.1"/>
    <property type="molecule type" value="Genomic_DNA"/>
</dbReference>
<evidence type="ECO:0000313" key="2">
    <source>
        <dbReference type="Proteomes" id="UP001234297"/>
    </source>
</evidence>
<evidence type="ECO:0000313" key="1">
    <source>
        <dbReference type="EMBL" id="KAJ8651000.1"/>
    </source>
</evidence>
<name>A0ACC2MZD0_PERAE</name>
<protein>
    <submittedName>
        <fullName evidence="1">Uncharacterized protein</fullName>
    </submittedName>
</protein>
<gene>
    <name evidence="1" type="ORF">MRB53_004023</name>
</gene>
<proteinExistence type="predicted"/>